<sequence length="765" mass="87326">MAKQLFIAIFLSISLVTYAQNTSDTIPLSQFLKQIEAQFNVSFSFADKTIANKTIKISERFTTLKEALDYLKSETKLNYKLLNERFITISKPSEIDQNPTYKLQRLDEVVVNNFLSQGLSKSINGAITIESDKFQILPGLIEPDILQTIQALPGITSAEELISDINIRGGTHDQNLILFDGMRMYQSGHFFGLISAFNPYLTETVDVTKNGTQAKHGSGVSGLIDIQSSNDRVKYLESGFGIDLIKADAFAKIPINKKSELQIAGQRSYTDVILSPTYDSYFERIFDDSELNSGRTITNDDDFFFYDVTAKYIYDLNSSTKITGNFVTIFNSLNYKQTTRESDNSELQTESDLKQTSYAGSLSFSKAFNKSLKGFAQVYFSNYQLNGFNNIITNNQLLTQSNTVDDLGIRLDLLKALDKNLNVNLGYQFNEVGVRNLEDVNRPRFKSSIKEVIRTHGVYTEAEFTSNSKNTYGRIGLRGNYIDKFGSIFFEPRLSFNQKFLDHFRLELLAETKHQSISQIIDLQQDFFGIEKRRWQLSNDEDVPIIKSSQVSAGLSYNRNGWLTSIEGYYKVVDGISSRSQGFQNQFQFTPATGKYTIKGIDVFLQKRFDNWSSWLSYSFSKNDYEFESLNNGQAFPSNIDLRHVANVSLSYNLNNFRIATGLNWHTGRPYTEPSDLQNERNTISYNTPNEERLNDYLRLDVSASYKFQLGLNTTMHLATSIWNLTNEANEINRYFTLNNNNDIVENTNFALRFTPNLNCRIHFN</sequence>
<evidence type="ECO:0000259" key="7">
    <source>
        <dbReference type="Pfam" id="PF07715"/>
    </source>
</evidence>
<keyword evidence="2 4" id="KW-0472">Membrane</keyword>
<evidence type="ECO:0000259" key="6">
    <source>
        <dbReference type="Pfam" id="PF00593"/>
    </source>
</evidence>
<accession>A0ABV8AL09</accession>
<dbReference type="Pfam" id="PF07715">
    <property type="entry name" value="Plug"/>
    <property type="match status" value="1"/>
</dbReference>
<dbReference type="EMBL" id="JBHSAT010000023">
    <property type="protein sequence ID" value="MFC3878404.1"/>
    <property type="molecule type" value="Genomic_DNA"/>
</dbReference>
<evidence type="ECO:0000256" key="2">
    <source>
        <dbReference type="ARBA" id="ARBA00023136"/>
    </source>
</evidence>
<evidence type="ECO:0000313" key="10">
    <source>
        <dbReference type="Proteomes" id="UP001595812"/>
    </source>
</evidence>
<dbReference type="InterPro" id="IPR037066">
    <property type="entry name" value="Plug_dom_sf"/>
</dbReference>
<keyword evidence="9" id="KW-0675">Receptor</keyword>
<dbReference type="InterPro" id="IPR036942">
    <property type="entry name" value="Beta-barrel_TonB_sf"/>
</dbReference>
<dbReference type="Proteomes" id="UP001595812">
    <property type="component" value="Unassembled WGS sequence"/>
</dbReference>
<protein>
    <submittedName>
        <fullName evidence="9">TonB-dependent receptor domain-containing protein</fullName>
    </submittedName>
</protein>
<evidence type="ECO:0000256" key="5">
    <source>
        <dbReference type="SAM" id="SignalP"/>
    </source>
</evidence>
<evidence type="ECO:0000256" key="1">
    <source>
        <dbReference type="ARBA" id="ARBA00004442"/>
    </source>
</evidence>
<dbReference type="Pfam" id="PF16344">
    <property type="entry name" value="FecR_C"/>
    <property type="match status" value="1"/>
</dbReference>
<feature type="signal peptide" evidence="5">
    <location>
        <begin position="1"/>
        <end position="19"/>
    </location>
</feature>
<name>A0ABV8AL09_9FLAO</name>
<reference evidence="10" key="1">
    <citation type="journal article" date="2019" name="Int. J. Syst. Evol. Microbiol.">
        <title>The Global Catalogue of Microorganisms (GCM) 10K type strain sequencing project: providing services to taxonomists for standard genome sequencing and annotation.</title>
        <authorList>
            <consortium name="The Broad Institute Genomics Platform"/>
            <consortium name="The Broad Institute Genome Sequencing Center for Infectious Disease"/>
            <person name="Wu L."/>
            <person name="Ma J."/>
        </authorList>
    </citation>
    <scope>NUCLEOTIDE SEQUENCE [LARGE SCALE GENOMIC DNA]</scope>
    <source>
        <strain evidence="10">CECT 8979</strain>
    </source>
</reference>
<comment type="subcellular location">
    <subcellularLocation>
        <location evidence="1 4">Cell outer membrane</location>
    </subcellularLocation>
</comment>
<comment type="caution">
    <text evidence="9">The sequence shown here is derived from an EMBL/GenBank/DDBJ whole genome shotgun (WGS) entry which is preliminary data.</text>
</comment>
<keyword evidence="10" id="KW-1185">Reference proteome</keyword>
<comment type="similarity">
    <text evidence="4">Belongs to the TonB-dependent receptor family.</text>
</comment>
<keyword evidence="4" id="KW-0798">TonB box</keyword>
<dbReference type="Pfam" id="PF00593">
    <property type="entry name" value="TonB_dep_Rec_b-barrel"/>
    <property type="match status" value="1"/>
</dbReference>
<evidence type="ECO:0000256" key="3">
    <source>
        <dbReference type="ARBA" id="ARBA00023237"/>
    </source>
</evidence>
<evidence type="ECO:0000313" key="9">
    <source>
        <dbReference type="EMBL" id="MFC3878404.1"/>
    </source>
</evidence>
<feature type="domain" description="TonB-dependent receptor plug" evidence="7">
    <location>
        <begin position="145"/>
        <end position="221"/>
    </location>
</feature>
<dbReference type="Gene3D" id="2.40.170.20">
    <property type="entry name" value="TonB-dependent receptor, beta-barrel domain"/>
    <property type="match status" value="1"/>
</dbReference>
<dbReference type="InterPro" id="IPR000531">
    <property type="entry name" value="Beta-barrel_TonB"/>
</dbReference>
<evidence type="ECO:0000256" key="4">
    <source>
        <dbReference type="RuleBase" id="RU003357"/>
    </source>
</evidence>
<keyword evidence="3" id="KW-0998">Cell outer membrane</keyword>
<feature type="domain" description="TonB-dependent receptor-like beta-barrel" evidence="6">
    <location>
        <begin position="293"/>
        <end position="712"/>
    </location>
</feature>
<dbReference type="SUPFAM" id="SSF56935">
    <property type="entry name" value="Porins"/>
    <property type="match status" value="1"/>
</dbReference>
<dbReference type="RefSeq" id="WP_386102690.1">
    <property type="nucleotide sequence ID" value="NZ_JBHSAT010000023.1"/>
</dbReference>
<feature type="chain" id="PRO_5046123805" evidence="5">
    <location>
        <begin position="20"/>
        <end position="765"/>
    </location>
</feature>
<evidence type="ECO:0000259" key="8">
    <source>
        <dbReference type="Pfam" id="PF16344"/>
    </source>
</evidence>
<dbReference type="InterPro" id="IPR032508">
    <property type="entry name" value="FecR_C"/>
</dbReference>
<keyword evidence="5" id="KW-0732">Signal</keyword>
<gene>
    <name evidence="9" type="ORF">ACFOSX_14280</name>
</gene>
<dbReference type="Gene3D" id="2.170.130.10">
    <property type="entry name" value="TonB-dependent receptor, plug domain"/>
    <property type="match status" value="1"/>
</dbReference>
<dbReference type="Gene3D" id="3.55.50.30">
    <property type="match status" value="1"/>
</dbReference>
<proteinExistence type="inferred from homology"/>
<organism evidence="9 10">
    <name type="scientific">Winogradskyella maritima</name>
    <dbReference type="NCBI Taxonomy" id="1517766"/>
    <lineage>
        <taxon>Bacteria</taxon>
        <taxon>Pseudomonadati</taxon>
        <taxon>Bacteroidota</taxon>
        <taxon>Flavobacteriia</taxon>
        <taxon>Flavobacteriales</taxon>
        <taxon>Flavobacteriaceae</taxon>
        <taxon>Winogradskyella</taxon>
    </lineage>
</organism>
<dbReference type="InterPro" id="IPR012910">
    <property type="entry name" value="Plug_dom"/>
</dbReference>
<feature type="domain" description="Protein FecR C-terminal" evidence="8">
    <location>
        <begin position="27"/>
        <end position="89"/>
    </location>
</feature>